<dbReference type="AlphaFoldDB" id="A0A150FWV9"/>
<organism evidence="2 3">
    <name type="scientific">Gonium pectorale</name>
    <name type="common">Green alga</name>
    <dbReference type="NCBI Taxonomy" id="33097"/>
    <lineage>
        <taxon>Eukaryota</taxon>
        <taxon>Viridiplantae</taxon>
        <taxon>Chlorophyta</taxon>
        <taxon>core chlorophytes</taxon>
        <taxon>Chlorophyceae</taxon>
        <taxon>CS clade</taxon>
        <taxon>Chlamydomonadales</taxon>
        <taxon>Volvocaceae</taxon>
        <taxon>Gonium</taxon>
    </lineage>
</organism>
<dbReference type="InterPro" id="IPR027417">
    <property type="entry name" value="P-loop_NTPase"/>
</dbReference>
<feature type="compositionally biased region" description="Basic residues" evidence="1">
    <location>
        <begin position="690"/>
        <end position="702"/>
    </location>
</feature>
<dbReference type="Gene3D" id="3.40.50.300">
    <property type="entry name" value="P-loop containing nucleotide triphosphate hydrolases"/>
    <property type="match status" value="1"/>
</dbReference>
<keyword evidence="3" id="KW-1185">Reference proteome</keyword>
<accession>A0A150FWV9</accession>
<name>A0A150FWV9_GONPE</name>
<dbReference type="Proteomes" id="UP000075714">
    <property type="component" value="Unassembled WGS sequence"/>
</dbReference>
<feature type="compositionally biased region" description="Low complexity" evidence="1">
    <location>
        <begin position="609"/>
        <end position="621"/>
    </location>
</feature>
<dbReference type="EMBL" id="LSYV01000314">
    <property type="protein sequence ID" value="KXZ41695.1"/>
    <property type="molecule type" value="Genomic_DNA"/>
</dbReference>
<feature type="compositionally biased region" description="Low complexity" evidence="1">
    <location>
        <begin position="717"/>
        <end position="729"/>
    </location>
</feature>
<evidence type="ECO:0000313" key="2">
    <source>
        <dbReference type="EMBL" id="KXZ41695.1"/>
    </source>
</evidence>
<evidence type="ECO:0000256" key="1">
    <source>
        <dbReference type="SAM" id="MobiDB-lite"/>
    </source>
</evidence>
<dbReference type="STRING" id="33097.A0A150FWV9"/>
<protein>
    <submittedName>
        <fullName evidence="2">Uncharacterized protein</fullName>
    </submittedName>
</protein>
<gene>
    <name evidence="2" type="ORF">GPECTOR_316g14</name>
</gene>
<feature type="region of interest" description="Disordered" evidence="1">
    <location>
        <begin position="542"/>
        <end position="628"/>
    </location>
</feature>
<feature type="compositionally biased region" description="Basic and acidic residues" evidence="1">
    <location>
        <begin position="180"/>
        <end position="191"/>
    </location>
</feature>
<reference evidence="3" key="1">
    <citation type="journal article" date="2016" name="Nat. Commun.">
        <title>The Gonium pectorale genome demonstrates co-option of cell cycle regulation during the evolution of multicellularity.</title>
        <authorList>
            <person name="Hanschen E.R."/>
            <person name="Marriage T.N."/>
            <person name="Ferris P.J."/>
            <person name="Hamaji T."/>
            <person name="Toyoda A."/>
            <person name="Fujiyama A."/>
            <person name="Neme R."/>
            <person name="Noguchi H."/>
            <person name="Minakuchi Y."/>
            <person name="Suzuki M."/>
            <person name="Kawai-Toyooka H."/>
            <person name="Smith D.R."/>
            <person name="Sparks H."/>
            <person name="Anderson J."/>
            <person name="Bakaric R."/>
            <person name="Luria V."/>
            <person name="Karger A."/>
            <person name="Kirschner M.W."/>
            <person name="Durand P.M."/>
            <person name="Michod R.E."/>
            <person name="Nozaki H."/>
            <person name="Olson B.J."/>
        </authorList>
    </citation>
    <scope>NUCLEOTIDE SEQUENCE [LARGE SCALE GENOMIC DNA]</scope>
    <source>
        <strain evidence="3">NIES-2863</strain>
    </source>
</reference>
<feature type="compositionally biased region" description="Low complexity" evidence="1">
    <location>
        <begin position="672"/>
        <end position="683"/>
    </location>
</feature>
<feature type="region of interest" description="Disordered" evidence="1">
    <location>
        <begin position="650"/>
        <end position="751"/>
    </location>
</feature>
<proteinExistence type="predicted"/>
<feature type="compositionally biased region" description="Low complexity" evidence="1">
    <location>
        <begin position="564"/>
        <end position="575"/>
    </location>
</feature>
<feature type="compositionally biased region" description="Basic residues" evidence="1">
    <location>
        <begin position="582"/>
        <end position="594"/>
    </location>
</feature>
<dbReference type="OrthoDB" id="2986975at2759"/>
<sequence>MTATTTVGLPLMTFKLSGHETFQCTFDRSTLPVGAFTALASEAAVSADEAAAGADLVQAEDAPQPIHGGATAGPNVVALQPSHPRYLTHALRRHPRPYYVLLSGRLPRRPAPDVDPHDAEPYFAFVLGVFKSYRTSPVPRGMTVRQAYDDWWNVQLPSTEAGMRYKQLVQVLLDNIEEDHEAKRRHTEEYNRRRKEQRAAGIAAGGGSDSDAAPDSDADLPSNARTRPDPETGDPAGADAVDEQQPDPDDLRGVTAGLDLSNLTIANLFDCSTQEGLYAYHAAARIARPAIPDGHGRDDGRFVRRGTDDDRTRLRLAQRRLKQYTAPCEEPNGVAADAGGLRLQHAPSGAAVAIVMLEAGEQPLPRGMPPPYVKLPQVPTLDDTADLFTLSVEQTVPFLLLGSYFDRCRTSPSPGDPPRVLVVGGPGTGKSQFVHALLWYTFQHGHPNWLATSAYTWTAASNFNTPVHRGLSTHAMFGLTAVPKDSPKPGRDTALKTFAGRAAAAVGDVCQHEQPGGAPPYRYAANLEADPNFVPSLLPAKDARKQQQQDDDASTESGSGTEPAAAAQTADPSAAITNSCRPVKRARMNARKQRRQDDNASTDPDSDAKPAAATRAAGPSAVSKGQHAAKYAPNLEADPNFVPSLLPAKDARKQQQQDDDASTESGSGTEPAAAAQTADPSAAITNSCRPVKRARMNARKQRRQDDNASTDPDSDAKPAAATRAAGPSAVSKGQHAAKYARTAVPQSHQRTHDGFMLYRSLRDVFLLTKQQRQTDTRSGKYLTNAAKMFDGSREFTRADMKTLVIRLNNRVVVDLATLADQDPTVVGQRNEPRHYINTCLVQLQALRLGRRLIHWNSDHAAVGRAAPALTRIEKDVATRVKDAQFGHLTADTWYFHGARFTLLDTVSADAGSNHNNMVEACGLITDPREPPDTGTGPFWQLQYLPLAVLVRPLAGHQPDTILSDLADYASHGAAFAVVPRSSEQAKVTVPAPETGTVTKLIKRINVPLGDGYALTSYAVQGFSFRDRCYVIDLTVPPHGIQRATLFVLLTRYKDLDSVHLLRPLYRTNQELEQVVDKFMEASVLSPDLAAELRLQRAAAERTRERYAAEFAYAKSLVDRREAA</sequence>
<evidence type="ECO:0000313" key="3">
    <source>
        <dbReference type="Proteomes" id="UP000075714"/>
    </source>
</evidence>
<comment type="caution">
    <text evidence="2">The sequence shown here is derived from an EMBL/GenBank/DDBJ whole genome shotgun (WGS) entry which is preliminary data.</text>
</comment>
<feature type="region of interest" description="Disordered" evidence="1">
    <location>
        <begin position="180"/>
        <end position="255"/>
    </location>
</feature>